<protein>
    <submittedName>
        <fullName evidence="9">MFS transporter</fullName>
    </submittedName>
</protein>
<dbReference type="Pfam" id="PF00083">
    <property type="entry name" value="Sugar_tr"/>
    <property type="match status" value="1"/>
</dbReference>
<feature type="transmembrane region" description="Helical" evidence="7">
    <location>
        <begin position="376"/>
        <end position="397"/>
    </location>
</feature>
<proteinExistence type="inferred from homology"/>
<reference evidence="9 10" key="1">
    <citation type="submission" date="2018-05" db="EMBL/GenBank/DDBJ databases">
        <title>Acuticoccus sediminis sp. nov., isolated from deep-sea sediment of Indian Ocean.</title>
        <authorList>
            <person name="Liu X."/>
            <person name="Lai Q."/>
            <person name="Du Y."/>
            <person name="Sun F."/>
            <person name="Zhang X."/>
            <person name="Wang S."/>
            <person name="Shao Z."/>
        </authorList>
    </citation>
    <scope>NUCLEOTIDE SEQUENCE [LARGE SCALE GENOMIC DNA]</scope>
    <source>
        <strain evidence="9 10">PTG4-2</strain>
    </source>
</reference>
<dbReference type="PANTHER" id="PTHR48020:SF12">
    <property type="entry name" value="PROTON MYO-INOSITOL COTRANSPORTER"/>
    <property type="match status" value="1"/>
</dbReference>
<evidence type="ECO:0000256" key="1">
    <source>
        <dbReference type="ARBA" id="ARBA00004141"/>
    </source>
</evidence>
<name>A0A8B2NV33_9HYPH</name>
<accession>A0A8B2NV33</accession>
<feature type="transmembrane region" description="Helical" evidence="7">
    <location>
        <begin position="311"/>
        <end position="335"/>
    </location>
</feature>
<comment type="caution">
    <text evidence="9">The sequence shown here is derived from an EMBL/GenBank/DDBJ whole genome shotgun (WGS) entry which is preliminary data.</text>
</comment>
<feature type="transmembrane region" description="Helical" evidence="7">
    <location>
        <begin position="284"/>
        <end position="305"/>
    </location>
</feature>
<dbReference type="NCBIfam" id="TIGR00879">
    <property type="entry name" value="SP"/>
    <property type="match status" value="1"/>
</dbReference>
<keyword evidence="5 7" id="KW-0472">Membrane</keyword>
<feature type="transmembrane region" description="Helical" evidence="7">
    <location>
        <begin position="347"/>
        <end position="370"/>
    </location>
</feature>
<dbReference type="SUPFAM" id="SSF103473">
    <property type="entry name" value="MFS general substrate transporter"/>
    <property type="match status" value="1"/>
</dbReference>
<gene>
    <name evidence="9" type="ORF">DLJ53_15510</name>
</gene>
<evidence type="ECO:0000256" key="6">
    <source>
        <dbReference type="RuleBase" id="RU003346"/>
    </source>
</evidence>
<evidence type="ECO:0000256" key="2">
    <source>
        <dbReference type="ARBA" id="ARBA00022448"/>
    </source>
</evidence>
<feature type="transmembrane region" description="Helical" evidence="7">
    <location>
        <begin position="86"/>
        <end position="104"/>
    </location>
</feature>
<feature type="domain" description="Major facilitator superfamily (MFS) profile" evidence="8">
    <location>
        <begin position="1"/>
        <end position="401"/>
    </location>
</feature>
<feature type="transmembrane region" description="Helical" evidence="7">
    <location>
        <begin position="116"/>
        <end position="137"/>
    </location>
</feature>
<dbReference type="InterPro" id="IPR005828">
    <property type="entry name" value="MFS_sugar_transport-like"/>
</dbReference>
<evidence type="ECO:0000256" key="3">
    <source>
        <dbReference type="ARBA" id="ARBA00022692"/>
    </source>
</evidence>
<feature type="transmembrane region" description="Helical" evidence="7">
    <location>
        <begin position="143"/>
        <end position="164"/>
    </location>
</feature>
<feature type="transmembrane region" description="Helical" evidence="7">
    <location>
        <begin position="203"/>
        <end position="227"/>
    </location>
</feature>
<evidence type="ECO:0000313" key="10">
    <source>
        <dbReference type="Proteomes" id="UP000249590"/>
    </source>
</evidence>
<sequence>MFGFSTAVIAGVLDDVAAVYGLDTGATEAVVTSLVISCFFGAILASPLSARLGRKPALAIAGVLALAGYTAILAGPTLAVLVAGRIAIGLAVGLSSMVAPMYAAEATPARFRGAVVSLYQLAVTVGILAAYATPLFLSAALVWNQLVGLGVIIGVMGIVVAFAVPESPLWLSRHGRTAEAEAAARFLGVADVARHAAPEEGGAVRLAAVMAGSIPMVLTLAGGMFILQNLSGIDGILYYAPKIFEGLGFEAGTAALTATFVLGAVNVAATVGAILAVDRCGRRPLLLGGSAVMVVGLSAVVFALLTGNALAGFLGLALYIAAFAVSLGPLPYVMMSELFPSRIREPGIAAASATSWLFNAAVAFFFLSAVETFGSGAVFGFFAAVCVLSFLVGLFAVPETRGVPLEDIEARVLAGTPLRHLGE</sequence>
<dbReference type="OrthoDB" id="5368493at2"/>
<evidence type="ECO:0000313" key="9">
    <source>
        <dbReference type="EMBL" id="RAI01165.1"/>
    </source>
</evidence>
<dbReference type="AlphaFoldDB" id="A0A8B2NV33"/>
<dbReference type="InterPro" id="IPR020846">
    <property type="entry name" value="MFS_dom"/>
</dbReference>
<organism evidence="9 10">
    <name type="scientific">Acuticoccus sediminis</name>
    <dbReference type="NCBI Taxonomy" id="2184697"/>
    <lineage>
        <taxon>Bacteria</taxon>
        <taxon>Pseudomonadati</taxon>
        <taxon>Pseudomonadota</taxon>
        <taxon>Alphaproteobacteria</taxon>
        <taxon>Hyphomicrobiales</taxon>
        <taxon>Amorphaceae</taxon>
        <taxon>Acuticoccus</taxon>
    </lineage>
</organism>
<keyword evidence="10" id="KW-1185">Reference proteome</keyword>
<evidence type="ECO:0000259" key="8">
    <source>
        <dbReference type="PROSITE" id="PS50850"/>
    </source>
</evidence>
<dbReference type="InterPro" id="IPR036259">
    <property type="entry name" value="MFS_trans_sf"/>
</dbReference>
<dbReference type="EMBL" id="QHHQ01000003">
    <property type="protein sequence ID" value="RAI01165.1"/>
    <property type="molecule type" value="Genomic_DNA"/>
</dbReference>
<feature type="transmembrane region" description="Helical" evidence="7">
    <location>
        <begin position="254"/>
        <end position="277"/>
    </location>
</feature>
<evidence type="ECO:0000256" key="7">
    <source>
        <dbReference type="SAM" id="Phobius"/>
    </source>
</evidence>
<dbReference type="PANTHER" id="PTHR48020">
    <property type="entry name" value="PROTON MYO-INOSITOL COTRANSPORTER"/>
    <property type="match status" value="1"/>
</dbReference>
<evidence type="ECO:0000256" key="4">
    <source>
        <dbReference type="ARBA" id="ARBA00022989"/>
    </source>
</evidence>
<keyword evidence="4 7" id="KW-1133">Transmembrane helix</keyword>
<dbReference type="InterPro" id="IPR050814">
    <property type="entry name" value="Myo-inositol_Transporter"/>
</dbReference>
<dbReference type="Proteomes" id="UP000249590">
    <property type="component" value="Unassembled WGS sequence"/>
</dbReference>
<feature type="transmembrane region" description="Helical" evidence="7">
    <location>
        <begin position="31"/>
        <end position="50"/>
    </location>
</feature>
<evidence type="ECO:0000256" key="5">
    <source>
        <dbReference type="ARBA" id="ARBA00023136"/>
    </source>
</evidence>
<keyword evidence="2 6" id="KW-0813">Transport</keyword>
<dbReference type="PROSITE" id="PS50850">
    <property type="entry name" value="MFS"/>
    <property type="match status" value="1"/>
</dbReference>
<dbReference type="PRINTS" id="PR00171">
    <property type="entry name" value="SUGRTRNSPORT"/>
</dbReference>
<dbReference type="GO" id="GO:0016020">
    <property type="term" value="C:membrane"/>
    <property type="evidence" value="ECO:0007669"/>
    <property type="project" value="UniProtKB-SubCell"/>
</dbReference>
<dbReference type="GO" id="GO:0022857">
    <property type="term" value="F:transmembrane transporter activity"/>
    <property type="evidence" value="ECO:0007669"/>
    <property type="project" value="InterPro"/>
</dbReference>
<dbReference type="InterPro" id="IPR003663">
    <property type="entry name" value="Sugar/inositol_transpt"/>
</dbReference>
<keyword evidence="3 7" id="KW-0812">Transmembrane</keyword>
<comment type="similarity">
    <text evidence="6">Belongs to the major facilitator superfamily. Sugar transporter (TC 2.A.1.1) family.</text>
</comment>
<feature type="transmembrane region" description="Helical" evidence="7">
    <location>
        <begin position="57"/>
        <end position="80"/>
    </location>
</feature>
<dbReference type="Gene3D" id="1.20.1250.20">
    <property type="entry name" value="MFS general substrate transporter like domains"/>
    <property type="match status" value="2"/>
</dbReference>
<comment type="subcellular location">
    <subcellularLocation>
        <location evidence="1">Membrane</location>
        <topology evidence="1">Multi-pass membrane protein</topology>
    </subcellularLocation>
</comment>